<dbReference type="InterPro" id="IPR002937">
    <property type="entry name" value="Amino_oxidase"/>
</dbReference>
<dbReference type="SUPFAM" id="SSF51905">
    <property type="entry name" value="FAD/NAD(P)-binding domain"/>
    <property type="match status" value="1"/>
</dbReference>
<dbReference type="PANTHER" id="PTHR16128:SF5">
    <property type="entry name" value="FAD_NAD(P)-BINDING OXIDOREDUCTASE FAMILY PROTEIN"/>
    <property type="match status" value="1"/>
</dbReference>
<keyword evidence="3" id="KW-1185">Reference proteome</keyword>
<dbReference type="PROSITE" id="PS51257">
    <property type="entry name" value="PROKAR_LIPOPROTEIN"/>
    <property type="match status" value="1"/>
</dbReference>
<dbReference type="Proteomes" id="UP001267638">
    <property type="component" value="Unassembled WGS sequence"/>
</dbReference>
<protein>
    <submittedName>
        <fullName evidence="2">NAD/FAD-dependent oxidoreductase</fullName>
    </submittedName>
</protein>
<accession>A0ABU1X3T7</accession>
<dbReference type="PRINTS" id="PR00419">
    <property type="entry name" value="ADXRDTASE"/>
</dbReference>
<reference evidence="2 3" key="1">
    <citation type="submission" date="2023-07" db="EMBL/GenBank/DDBJ databases">
        <title>Sorghum-associated microbial communities from plants grown in Nebraska, USA.</title>
        <authorList>
            <person name="Schachtman D."/>
        </authorList>
    </citation>
    <scope>NUCLEOTIDE SEQUENCE [LARGE SCALE GENOMIC DNA]</scope>
    <source>
        <strain evidence="2 3">4256</strain>
    </source>
</reference>
<proteinExistence type="predicted"/>
<dbReference type="Gene3D" id="3.50.50.60">
    <property type="entry name" value="FAD/NAD(P)-binding domain"/>
    <property type="match status" value="1"/>
</dbReference>
<dbReference type="PANTHER" id="PTHR16128">
    <property type="entry name" value="FAD/NAD(P)-BINDING OXIDOREDUCTASE FAMILY PROTEIN"/>
    <property type="match status" value="1"/>
</dbReference>
<dbReference type="Pfam" id="PF13450">
    <property type="entry name" value="NAD_binding_8"/>
    <property type="match status" value="1"/>
</dbReference>
<name>A0ABU1X3T7_SPHXE</name>
<comment type="caution">
    <text evidence="2">The sequence shown here is derived from an EMBL/GenBank/DDBJ whole genome shotgun (WGS) entry which is preliminary data.</text>
</comment>
<dbReference type="EMBL" id="JAVDWV010000014">
    <property type="protein sequence ID" value="MDR7156230.1"/>
    <property type="molecule type" value="Genomic_DNA"/>
</dbReference>
<organism evidence="2 3">
    <name type="scientific">Sphingobium xenophagum</name>
    <dbReference type="NCBI Taxonomy" id="121428"/>
    <lineage>
        <taxon>Bacteria</taxon>
        <taxon>Pseudomonadati</taxon>
        <taxon>Pseudomonadota</taxon>
        <taxon>Alphaproteobacteria</taxon>
        <taxon>Sphingomonadales</taxon>
        <taxon>Sphingomonadaceae</taxon>
        <taxon>Sphingobium</taxon>
    </lineage>
</organism>
<evidence type="ECO:0000313" key="2">
    <source>
        <dbReference type="EMBL" id="MDR7156230.1"/>
    </source>
</evidence>
<dbReference type="InterPro" id="IPR036188">
    <property type="entry name" value="FAD/NAD-bd_sf"/>
</dbReference>
<sequence length="324" mass="34731">MRVAVIGAGMAGLSCADALREEGHEPALFDKARGPGGRMSTRRCESPLGTIAFDHGASHFTARGAAFRQLVGEWQAQGVVAPWPVAGRDAWVGTPGMNAPIKAMAERHPVTWNCPIAGVTHDGRHWWCRGQDRSFGPFDAVVIAVPVEQALPLISLHDFQMARLAMTVGSQPCWAGMFAFAEPLDIGPDMIRHIGPIGWAVRNSAKPGRTGPEAWVVQGSADWSATHLEEDAERIATLLLDGLAHATGLTLPTPVVRMAHRWRYATPSGCFANALWNPALQIGMCGDWLAHGFVEQAWQSGRALAGQMLGLAQDEGAMGVARRG</sequence>
<gene>
    <name evidence="2" type="ORF">J2W40_003071</name>
</gene>
<feature type="domain" description="Amine oxidase" evidence="1">
    <location>
        <begin position="87"/>
        <end position="309"/>
    </location>
</feature>
<dbReference type="Gene3D" id="3.90.660.10">
    <property type="match status" value="1"/>
</dbReference>
<dbReference type="Pfam" id="PF01593">
    <property type="entry name" value="Amino_oxidase"/>
    <property type="match status" value="1"/>
</dbReference>
<evidence type="ECO:0000313" key="3">
    <source>
        <dbReference type="Proteomes" id="UP001267638"/>
    </source>
</evidence>
<dbReference type="RefSeq" id="WP_310226285.1">
    <property type="nucleotide sequence ID" value="NZ_JAVDWV010000014.1"/>
</dbReference>
<evidence type="ECO:0000259" key="1">
    <source>
        <dbReference type="Pfam" id="PF01593"/>
    </source>
</evidence>